<dbReference type="GO" id="GO:0008173">
    <property type="term" value="F:RNA methyltransferase activity"/>
    <property type="evidence" value="ECO:0007669"/>
    <property type="project" value="InterPro"/>
</dbReference>
<evidence type="ECO:0000259" key="4">
    <source>
        <dbReference type="SMART" id="SM00967"/>
    </source>
</evidence>
<dbReference type="InterPro" id="IPR029064">
    <property type="entry name" value="Ribosomal_eL30-like_sf"/>
</dbReference>
<dbReference type="Proteomes" id="UP001216384">
    <property type="component" value="Unassembled WGS sequence"/>
</dbReference>
<feature type="domain" description="RNA 2-O ribose methyltransferase substrate binding" evidence="4">
    <location>
        <begin position="19"/>
        <end position="90"/>
    </location>
</feature>
<keyword evidence="3" id="KW-0808">Transferase</keyword>
<proteinExistence type="inferred from homology"/>
<dbReference type="GO" id="GO:0005829">
    <property type="term" value="C:cytosol"/>
    <property type="evidence" value="ECO:0007669"/>
    <property type="project" value="TreeGrafter"/>
</dbReference>
<keyword evidence="2" id="KW-0489">Methyltransferase</keyword>
<sequence length="256" mass="29503">MKDQFKPQNKNNSKKERLYLFGFNAVYEGLINNLKIKKVFLHKQENEIIKLLKQRNIEYELHSLKWFDNQYRDSLNHQGFVAEIDANSLTISFNEFCERIKEQQEGIIVVLDQIQDPGNFGGILRTCLAANVSGVIFKKDNQARINNTVIKTSLGACFYLNLIEVANLSYAIKDLQEKYGYWSYVSNLSSEAADYNQEYAKKSILIVGNEQKGVSNQLIKNSDYQIKIPMYTDKIQSLNVSVATGIMLFNMKQKLQ</sequence>
<dbReference type="AlphaFoldDB" id="A0AAW6HR30"/>
<dbReference type="SUPFAM" id="SSF75217">
    <property type="entry name" value="alpha/beta knot"/>
    <property type="match status" value="1"/>
</dbReference>
<evidence type="ECO:0000256" key="3">
    <source>
        <dbReference type="ARBA" id="ARBA00022679"/>
    </source>
</evidence>
<name>A0AAW6HR30_9MOLU</name>
<evidence type="ECO:0000313" key="6">
    <source>
        <dbReference type="Proteomes" id="UP001216384"/>
    </source>
</evidence>
<dbReference type="RefSeq" id="WP_255045815.1">
    <property type="nucleotide sequence ID" value="NZ_CP101415.1"/>
</dbReference>
<dbReference type="NCBIfam" id="TIGR00186">
    <property type="entry name" value="rRNA_methyl_3"/>
    <property type="match status" value="1"/>
</dbReference>
<dbReference type="GO" id="GO:0003723">
    <property type="term" value="F:RNA binding"/>
    <property type="evidence" value="ECO:0007669"/>
    <property type="project" value="InterPro"/>
</dbReference>
<dbReference type="InterPro" id="IPR013123">
    <property type="entry name" value="SpoU_subst-bd"/>
</dbReference>
<dbReference type="InterPro" id="IPR029028">
    <property type="entry name" value="Alpha/beta_knot_MTases"/>
</dbReference>
<dbReference type="Pfam" id="PF08032">
    <property type="entry name" value="SpoU_sub_bind"/>
    <property type="match status" value="1"/>
</dbReference>
<dbReference type="Gene3D" id="3.30.1330.30">
    <property type="match status" value="1"/>
</dbReference>
<evidence type="ECO:0000256" key="1">
    <source>
        <dbReference type="ARBA" id="ARBA00007228"/>
    </source>
</evidence>
<dbReference type="GO" id="GO:0006396">
    <property type="term" value="P:RNA processing"/>
    <property type="evidence" value="ECO:0007669"/>
    <property type="project" value="InterPro"/>
</dbReference>
<evidence type="ECO:0000256" key="2">
    <source>
        <dbReference type="ARBA" id="ARBA00022603"/>
    </source>
</evidence>
<organism evidence="5 6">
    <name type="scientific">Mycoplasma bradburyae</name>
    <dbReference type="NCBI Taxonomy" id="2963128"/>
    <lineage>
        <taxon>Bacteria</taxon>
        <taxon>Bacillati</taxon>
        <taxon>Mycoplasmatota</taxon>
        <taxon>Mollicutes</taxon>
        <taxon>Mycoplasmataceae</taxon>
        <taxon>Mycoplasma</taxon>
    </lineage>
</organism>
<dbReference type="SUPFAM" id="SSF55315">
    <property type="entry name" value="L30e-like"/>
    <property type="match status" value="1"/>
</dbReference>
<dbReference type="EMBL" id="JAJHZP010000009">
    <property type="protein sequence ID" value="MDC4183176.1"/>
    <property type="molecule type" value="Genomic_DNA"/>
</dbReference>
<dbReference type="InterPro" id="IPR001537">
    <property type="entry name" value="SpoU_MeTrfase"/>
</dbReference>
<accession>A0AAW6HR30</accession>
<dbReference type="PANTHER" id="PTHR46429:SF1">
    <property type="entry name" value="23S RRNA (GUANOSINE-2'-O-)-METHYLTRANSFERASE RLMB"/>
    <property type="match status" value="1"/>
</dbReference>
<protein>
    <submittedName>
        <fullName evidence="5">23S rRNA (Guanosine(2251)-2'-O)-methyltransferase RlmB</fullName>
    </submittedName>
</protein>
<dbReference type="Pfam" id="PF00588">
    <property type="entry name" value="SpoU_methylase"/>
    <property type="match status" value="1"/>
</dbReference>
<dbReference type="SMART" id="SM00967">
    <property type="entry name" value="SpoU_sub_bind"/>
    <property type="match status" value="1"/>
</dbReference>
<dbReference type="PANTHER" id="PTHR46429">
    <property type="entry name" value="23S RRNA (GUANOSINE-2'-O-)-METHYLTRANSFERASE RLMB"/>
    <property type="match status" value="1"/>
</dbReference>
<comment type="caution">
    <text evidence="5">The sequence shown here is derived from an EMBL/GenBank/DDBJ whole genome shotgun (WGS) entry which is preliminary data.</text>
</comment>
<gene>
    <name evidence="5" type="primary">rlmB</name>
    <name evidence="5" type="ORF">LNO71_00755</name>
</gene>
<dbReference type="GO" id="GO:0032259">
    <property type="term" value="P:methylation"/>
    <property type="evidence" value="ECO:0007669"/>
    <property type="project" value="UniProtKB-KW"/>
</dbReference>
<dbReference type="CDD" id="cd18103">
    <property type="entry name" value="SpoU-like_RlmB"/>
    <property type="match status" value="1"/>
</dbReference>
<dbReference type="InterPro" id="IPR029026">
    <property type="entry name" value="tRNA_m1G_MTases_N"/>
</dbReference>
<dbReference type="Gene3D" id="3.40.1280.10">
    <property type="match status" value="1"/>
</dbReference>
<evidence type="ECO:0000313" key="5">
    <source>
        <dbReference type="EMBL" id="MDC4183176.1"/>
    </source>
</evidence>
<dbReference type="InterPro" id="IPR004441">
    <property type="entry name" value="rRNA_MeTrfase_TrmH"/>
</dbReference>
<comment type="similarity">
    <text evidence="1">Belongs to the class IV-like SAM-binding methyltransferase superfamily. RNA methyltransferase TrmH family.</text>
</comment>
<reference evidence="5" key="1">
    <citation type="submission" date="2021-11" db="EMBL/GenBank/DDBJ databases">
        <title>Description of Mycoplasma bradburyaesp. nov.from sea birds: a tribute to a great mycoplasmologist.</title>
        <authorList>
            <person name="Ramirez A.S."/>
            <person name="Poveda C."/>
            <person name="Suarez-Perez A."/>
            <person name="Rosales R.S."/>
            <person name="Dijkman R."/>
            <person name="Feberwee A."/>
            <person name="Spergser J."/>
            <person name="Szostak M.P."/>
            <person name="Ressel L."/>
            <person name="Calabuig P."/>
            <person name="Catania S."/>
            <person name="Gobbo F."/>
            <person name="Timofte D."/>
            <person name="Poveda J.B."/>
        </authorList>
    </citation>
    <scope>NUCLEOTIDE SEQUENCE</scope>
    <source>
        <strain evidence="5">T264</strain>
    </source>
</reference>